<organism evidence="2 3">
    <name type="scientific">Emericellopsis atlantica</name>
    <dbReference type="NCBI Taxonomy" id="2614577"/>
    <lineage>
        <taxon>Eukaryota</taxon>
        <taxon>Fungi</taxon>
        <taxon>Dikarya</taxon>
        <taxon>Ascomycota</taxon>
        <taxon>Pezizomycotina</taxon>
        <taxon>Sordariomycetes</taxon>
        <taxon>Hypocreomycetidae</taxon>
        <taxon>Hypocreales</taxon>
        <taxon>Bionectriaceae</taxon>
        <taxon>Emericellopsis</taxon>
    </lineage>
</organism>
<comment type="caution">
    <text evidence="2">The sequence shown here is derived from an EMBL/GenBank/DDBJ whole genome shotgun (WGS) entry which is preliminary data.</text>
</comment>
<proteinExistence type="predicted"/>
<dbReference type="GeneID" id="70294684"/>
<feature type="region of interest" description="Disordered" evidence="1">
    <location>
        <begin position="80"/>
        <end position="120"/>
    </location>
</feature>
<feature type="region of interest" description="Disordered" evidence="1">
    <location>
        <begin position="1"/>
        <end position="44"/>
    </location>
</feature>
<name>A0A9P7ZJH4_9HYPO</name>
<keyword evidence="3" id="KW-1185">Reference proteome</keyword>
<dbReference type="OrthoDB" id="3692147at2759"/>
<dbReference type="Proteomes" id="UP000887229">
    <property type="component" value="Unassembled WGS sequence"/>
</dbReference>
<accession>A0A9P7ZJH4</accession>
<evidence type="ECO:0000256" key="1">
    <source>
        <dbReference type="SAM" id="MobiDB-lite"/>
    </source>
</evidence>
<dbReference type="RefSeq" id="XP_046116751.1">
    <property type="nucleotide sequence ID" value="XM_046263781.1"/>
</dbReference>
<evidence type="ECO:0000313" key="3">
    <source>
        <dbReference type="Proteomes" id="UP000887229"/>
    </source>
</evidence>
<protein>
    <submittedName>
        <fullName evidence="2">Uncharacterized protein</fullName>
    </submittedName>
</protein>
<reference evidence="2" key="1">
    <citation type="journal article" date="2021" name="IMA Fungus">
        <title>Genomic characterization of three marine fungi, including Emericellopsis atlantica sp. nov. with signatures of a generalist lifestyle and marine biomass degradation.</title>
        <authorList>
            <person name="Hagestad O.C."/>
            <person name="Hou L."/>
            <person name="Andersen J.H."/>
            <person name="Hansen E.H."/>
            <person name="Altermark B."/>
            <person name="Li C."/>
            <person name="Kuhnert E."/>
            <person name="Cox R.J."/>
            <person name="Crous P.W."/>
            <person name="Spatafora J.W."/>
            <person name="Lail K."/>
            <person name="Amirebrahimi M."/>
            <person name="Lipzen A."/>
            <person name="Pangilinan J."/>
            <person name="Andreopoulos W."/>
            <person name="Hayes R.D."/>
            <person name="Ng V."/>
            <person name="Grigoriev I.V."/>
            <person name="Jackson S.A."/>
            <person name="Sutton T.D.S."/>
            <person name="Dobson A.D.W."/>
            <person name="Rama T."/>
        </authorList>
    </citation>
    <scope>NUCLEOTIDE SEQUENCE</scope>
    <source>
        <strain evidence="2">TS7</strain>
    </source>
</reference>
<evidence type="ECO:0000313" key="2">
    <source>
        <dbReference type="EMBL" id="KAG9252827.1"/>
    </source>
</evidence>
<feature type="compositionally biased region" description="Low complexity" evidence="1">
    <location>
        <begin position="106"/>
        <end position="117"/>
    </location>
</feature>
<gene>
    <name evidence="2" type="ORF">F5Z01DRAFT_659559</name>
</gene>
<dbReference type="AlphaFoldDB" id="A0A9P7ZJH4"/>
<sequence length="466" mass="52880">MDAKKEEVRKPWGVGSTGALKDENIPPSGRDCHQMSTLGARNKRKELPSLWNFARWKYELLGDEPEPDTQFESQAIKASGAEIPHENSRRHSQTPGSKPTSEHHTSTNATATAASKTGPSSATRCFECSEFTHDGILSGLFDLTDYIKCHACNVEHRSVEFTPSQRDATVGRTCIARQGFRTLCPHWRISLSDIRLWQRYMDDDIPESCPHITRSLFGFITVKCPHEAHSDDTPESQRCPFSDLTLELSEAVRTMFVTVKWTSSLKQGVRSEDRFETCKKIIGQLNELCPEAFGPPIMTPRRIQLLTRNDLNSSGKLTINVDRCLDFDYIDLLTQGRGPPTVSYVSKIRVPKSADGDQTGNSWSGYLDPESYGLRDDKLGKGITWCDDVGCATMGGRLQREVIARRIRRCVHERQFRRDYFRKNPSLLENLPEMTSTLQQDFREQFHSDVESAWQTVGEWIRRGSE</sequence>
<dbReference type="EMBL" id="MU251260">
    <property type="protein sequence ID" value="KAG9252827.1"/>
    <property type="molecule type" value="Genomic_DNA"/>
</dbReference>
<feature type="compositionally biased region" description="Basic and acidic residues" evidence="1">
    <location>
        <begin position="1"/>
        <end position="10"/>
    </location>
</feature>